<feature type="domain" description="Rad50/SbcC-type AAA" evidence="2">
    <location>
        <begin position="6"/>
        <end position="204"/>
    </location>
</feature>
<sequence>MKILTLRLKNLNSLQGEWKIDFTQPPFRDNGLFAITGPTGAGKSTLLDAICLALYHETPRLKTISASSNEIMSRHTADCLAEVEFEVKGQLYRAFWSQRRARDKADGQLQAPKVELADATGTILTTHINDKLKRIEAITGLDFARFTKSMLLAQGGFAAFLNASANERAELLEELTGSDIYGQISQRVFERARDAKQALEQLQARADGVELLPAEQRQTMQEQLADFDCQLAAQQAERAHSQQLRQWRHELTQAEQAEQAAVSVEQAAQQAIEQARPTLQRLQHSAPAEALRPLQQAWQQAAERLQHTRSATAQVQQQLQARQQQATAAHWQATRIAAGLAAGEQQQWQQLQTAQQQLQRWLAQHQHFAGLGEQLSGWHSAYQQIRQRHDTQRQQQAQAASQAEALSAVASRLAQQQQQMQAAQHAQQQASAASEQAAAALATLLHGQSLPALRAEWLHRQEALQRWRQLQQHAAQLRQQSAQQTQLEQALTAGDTQLAAQHSVLATLRHDYKQLKEQVADKRMLLAQEQRIQSLDAHRAALQPGEACPLCGSQQHPAIQAYQALDVSATALALQQKEAALQQLEDSGNLAKNRLAALTATREQQQQTLHTLRQACLQAVADWQQLAHGLPLDDGDWQQSATLQQHAAAAEAQEAGLKHTLQQAEAAEQTLAATRQQEAAQAAQLQQAAQQGALLQQEHTHLQQANAELQGQLATSGQAIAQAEQALVTAIASVGFGTAGPALDHEMAQWLAARQHDWQHWQAQQQAQQQQQTQLLQQQARSEQAASTAQLWQARWLALAVEHEPADEDVAIDAQALAHCAEQVDALTRQLASLQGQQAQLAADLQAQQQQHAAAEQTWLAALAASPFADLAAFLQALLPAEERQQLQAQQQQLEQALQRSQAVRQTAAAARQALQQQALSPLSLAELDAALAALDAQRQALSGQQGALQALLHDDAQRRDKQQALWLQIEQHSADVDIWQRLNSLIGSKEGDKYRKFAQGLTLDHLMHLANRHLARLHGRYLLQRKTSGELELEIVDTWQGDVARDTRTLSGGESFLVSLALALALSDLVSHKTSIDSLFLDEGFGTLDGDTLEVALDALDAINSTGKSIGVISHVAGMQERIAVQIAIRKASGLGASRIEISG</sequence>
<dbReference type="InterPro" id="IPR027417">
    <property type="entry name" value="P-loop_NTPase"/>
</dbReference>
<reference evidence="3" key="1">
    <citation type="submission" date="2024-06" db="EMBL/GenBank/DDBJ databases">
        <title>Genome sequence of Vogesella sp. MAHUQ-64.</title>
        <authorList>
            <person name="Huq M.A."/>
        </authorList>
    </citation>
    <scope>NUCLEOTIDE SEQUENCE</scope>
    <source>
        <strain evidence="3">MAHUQ-64</strain>
    </source>
</reference>
<dbReference type="EMBL" id="JBEFLD010000004">
    <property type="protein sequence ID" value="MEQ6290565.1"/>
    <property type="molecule type" value="Genomic_DNA"/>
</dbReference>
<dbReference type="InterPro" id="IPR038729">
    <property type="entry name" value="Rad50/SbcC_AAA"/>
</dbReference>
<proteinExistence type="predicted"/>
<dbReference type="SUPFAM" id="SSF52540">
    <property type="entry name" value="P-loop containing nucleoside triphosphate hydrolases"/>
    <property type="match status" value="1"/>
</dbReference>
<dbReference type="PANTHER" id="PTHR32114">
    <property type="entry name" value="ABC TRANSPORTER ABCH.3"/>
    <property type="match status" value="1"/>
</dbReference>
<dbReference type="Pfam" id="PF13476">
    <property type="entry name" value="AAA_23"/>
    <property type="match status" value="1"/>
</dbReference>
<name>A0ABV1M4J4_9NEIS</name>
<dbReference type="PANTHER" id="PTHR32114:SF2">
    <property type="entry name" value="ABC TRANSPORTER ABCH.3"/>
    <property type="match status" value="1"/>
</dbReference>
<keyword evidence="1" id="KW-0175">Coiled coil</keyword>
<dbReference type="Proteomes" id="UP001433638">
    <property type="component" value="Unassembled WGS sequence"/>
</dbReference>
<feature type="coiled-coil region" evidence="1">
    <location>
        <begin position="406"/>
        <end position="433"/>
    </location>
</feature>
<keyword evidence="4" id="KW-1185">Reference proteome</keyword>
<evidence type="ECO:0000313" key="4">
    <source>
        <dbReference type="Proteomes" id="UP001433638"/>
    </source>
</evidence>
<dbReference type="RefSeq" id="WP_349586177.1">
    <property type="nucleotide sequence ID" value="NZ_JBEFLD010000004.1"/>
</dbReference>
<evidence type="ECO:0000259" key="2">
    <source>
        <dbReference type="Pfam" id="PF13476"/>
    </source>
</evidence>
<gene>
    <name evidence="3" type="ORF">ABNW52_08055</name>
</gene>
<dbReference type="Pfam" id="PF13558">
    <property type="entry name" value="SbcC_Walker_B"/>
    <property type="match status" value="1"/>
</dbReference>
<dbReference type="Gene3D" id="3.40.50.300">
    <property type="entry name" value="P-loop containing nucleotide triphosphate hydrolases"/>
    <property type="match status" value="2"/>
</dbReference>
<accession>A0ABV1M4J4</accession>
<protein>
    <submittedName>
        <fullName evidence="3">AAA family ATPase</fullName>
    </submittedName>
</protein>
<evidence type="ECO:0000313" key="3">
    <source>
        <dbReference type="EMBL" id="MEQ6290565.1"/>
    </source>
</evidence>
<feature type="coiled-coil region" evidence="1">
    <location>
        <begin position="884"/>
        <end position="945"/>
    </location>
</feature>
<feature type="coiled-coil region" evidence="1">
    <location>
        <begin position="460"/>
        <end position="532"/>
    </location>
</feature>
<feature type="coiled-coil region" evidence="1">
    <location>
        <begin position="574"/>
        <end position="615"/>
    </location>
</feature>
<feature type="coiled-coil region" evidence="1">
    <location>
        <begin position="647"/>
        <end position="677"/>
    </location>
</feature>
<comment type="caution">
    <text evidence="3">The sequence shown here is derived from an EMBL/GenBank/DDBJ whole genome shotgun (WGS) entry which is preliminary data.</text>
</comment>
<organism evidence="3 4">
    <name type="scientific">Vogesella oryzagri</name>
    <dbReference type="NCBI Taxonomy" id="3160864"/>
    <lineage>
        <taxon>Bacteria</taxon>
        <taxon>Pseudomonadati</taxon>
        <taxon>Pseudomonadota</taxon>
        <taxon>Betaproteobacteria</taxon>
        <taxon>Neisseriales</taxon>
        <taxon>Chromobacteriaceae</taxon>
        <taxon>Vogesella</taxon>
    </lineage>
</organism>
<feature type="coiled-coil region" evidence="1">
    <location>
        <begin position="817"/>
        <end position="858"/>
    </location>
</feature>
<evidence type="ECO:0000256" key="1">
    <source>
        <dbReference type="SAM" id="Coils"/>
    </source>
</evidence>
<feature type="coiled-coil region" evidence="1">
    <location>
        <begin position="185"/>
        <end position="274"/>
    </location>
</feature>